<evidence type="ECO:0000256" key="1">
    <source>
        <dbReference type="SAM" id="Phobius"/>
    </source>
</evidence>
<feature type="transmembrane region" description="Helical" evidence="1">
    <location>
        <begin position="16"/>
        <end position="36"/>
    </location>
</feature>
<keyword evidence="3" id="KW-0934">Plastid</keyword>
<sequence>MNKIFNSNNKFFSKQVYYYINIFTFVFFILIFFISFTGVKKKKGYELFVEFNDAHLIKEGTSINLRGVRIGSVSRVNIHINKIVVLIFIKSSKILIPKNSLLETHQIGLFNDVVINITPLEHIQSEKTLFNKTAFDKSLSSVFILPNSYIKGYKGINYDDLIRATTRISQRFDDPRFFSLIYLLLRNMIYISDEFSSILSSSSYLSKLLPDFVSIVFYRYIY</sequence>
<proteinExistence type="predicted"/>
<reference evidence="3" key="1">
    <citation type="journal article" date="2017" name="J. Phycol.">
        <title>Analysis of chloroplast genomes and a supermatrix inform reclassification of the Rhodomelaceae (Rhodophyta).</title>
        <authorList>
            <person name="Diaz-Tapia P."/>
            <person name="Maggs C.A."/>
            <person name="West J.A."/>
            <person name="Verbruggen H."/>
        </authorList>
    </citation>
    <scope>NUCLEOTIDE SEQUENCE</scope>
    <source>
        <strain evidence="3">PD899</strain>
    </source>
</reference>
<dbReference type="PANTHER" id="PTHR34675:SF1">
    <property type="entry name" value="PROTEIN TRIGALACTOSYLDIACYLGLYCEROL 2, CHLOROPLASTIC"/>
    <property type="match status" value="1"/>
</dbReference>
<dbReference type="GeneID" id="33358540"/>
<keyword evidence="3" id="KW-0150">Chloroplast</keyword>
<dbReference type="Pfam" id="PF02470">
    <property type="entry name" value="MlaD"/>
    <property type="match status" value="1"/>
</dbReference>
<dbReference type="RefSeq" id="YP_009396358.1">
    <property type="nucleotide sequence ID" value="NC_035282.1"/>
</dbReference>
<keyword evidence="1" id="KW-0812">Transmembrane</keyword>
<dbReference type="AlphaFoldDB" id="A0A1Z1MIH9"/>
<evidence type="ECO:0000259" key="2">
    <source>
        <dbReference type="Pfam" id="PF02470"/>
    </source>
</evidence>
<dbReference type="InterPro" id="IPR003399">
    <property type="entry name" value="Mce/MlaD"/>
</dbReference>
<dbReference type="EMBL" id="MF101438">
    <property type="protein sequence ID" value="ARW65544.1"/>
    <property type="molecule type" value="Genomic_DNA"/>
</dbReference>
<organism evidence="3">
    <name type="scientific">Polysiphonia scopulorum</name>
    <dbReference type="NCBI Taxonomy" id="257860"/>
    <lineage>
        <taxon>Eukaryota</taxon>
        <taxon>Rhodophyta</taxon>
        <taxon>Florideophyceae</taxon>
        <taxon>Rhodymeniophycidae</taxon>
        <taxon>Ceramiales</taxon>
        <taxon>Rhodomelaceae</taxon>
        <taxon>Polysiphonioideae</taxon>
        <taxon>Polysiphonia</taxon>
    </lineage>
</organism>
<keyword evidence="1" id="KW-0472">Membrane</keyword>
<gene>
    <name evidence="3" type="primary">ycf22</name>
</gene>
<geneLocation type="chloroplast" evidence="3"/>
<dbReference type="PANTHER" id="PTHR34675">
    <property type="entry name" value="PROTEIN TRIGALACTOSYLDIACYLGLYCEROL 2, CHLOROPLASTIC"/>
    <property type="match status" value="1"/>
</dbReference>
<dbReference type="InterPro" id="IPR039342">
    <property type="entry name" value="TGD2-like"/>
</dbReference>
<feature type="domain" description="Mce/MlaD" evidence="2">
    <location>
        <begin position="43"/>
        <end position="119"/>
    </location>
</feature>
<evidence type="ECO:0000313" key="3">
    <source>
        <dbReference type="EMBL" id="ARW65544.1"/>
    </source>
</evidence>
<accession>A0A1Z1MIH9</accession>
<keyword evidence="1" id="KW-1133">Transmembrane helix</keyword>
<name>A0A1Z1MIH9_9FLOR</name>
<protein>
    <recommendedName>
        <fullName evidence="2">Mce/MlaD domain-containing protein</fullName>
    </recommendedName>
</protein>